<organism evidence="1 2">
    <name type="scientific">Agrobacterium salinitolerans</name>
    <dbReference type="NCBI Taxonomy" id="1183413"/>
    <lineage>
        <taxon>Bacteria</taxon>
        <taxon>Pseudomonadati</taxon>
        <taxon>Pseudomonadota</taxon>
        <taxon>Alphaproteobacteria</taxon>
        <taxon>Hyphomicrobiales</taxon>
        <taxon>Rhizobiaceae</taxon>
        <taxon>Rhizobium/Agrobacterium group</taxon>
        <taxon>Agrobacterium</taxon>
    </lineage>
</organism>
<protein>
    <submittedName>
        <fullName evidence="1">Uncharacterized protein</fullName>
    </submittedName>
</protein>
<proteinExistence type="predicted"/>
<keyword evidence="2" id="KW-1185">Reference proteome</keyword>
<dbReference type="RefSeq" id="WP_142912485.1">
    <property type="nucleotide sequence ID" value="NZ_JAPZLP010000015.1"/>
</dbReference>
<accession>A0ABY3BR73</accession>
<sequence>MANPYTKLPGYEKAWPIHLGDDDDFLVLFERRANDPKATDLYDFPWEVRHMRTGKFKRYGRGKKGNAELESAAVARSATMNRWWETNE</sequence>
<dbReference type="Proteomes" id="UP000319481">
    <property type="component" value="Unassembled WGS sequence"/>
</dbReference>
<gene>
    <name evidence="1" type="ORF">EXN23_09145</name>
</gene>
<evidence type="ECO:0000313" key="2">
    <source>
        <dbReference type="Proteomes" id="UP000319481"/>
    </source>
</evidence>
<name>A0ABY3BR73_9HYPH</name>
<dbReference type="EMBL" id="SGNZ01000004">
    <property type="protein sequence ID" value="TRA93864.1"/>
    <property type="molecule type" value="Genomic_DNA"/>
</dbReference>
<comment type="caution">
    <text evidence="1">The sequence shown here is derived from an EMBL/GenBank/DDBJ whole genome shotgun (WGS) entry which is preliminary data.</text>
</comment>
<reference evidence="1 2" key="1">
    <citation type="journal article" date="2019" name="Appl. Microbiol. Biotechnol.">
        <title>Differential efficiency of wild type rhizogenic strains for rol gene transformation of plants.</title>
        <authorList>
            <person name="Desmet S."/>
            <person name="De Keyser E."/>
            <person name="Van Vaerenbergh J."/>
            <person name="Baeyen S."/>
            <person name="Van Huylenbroeck J."/>
            <person name="Geelen D."/>
            <person name="Dhooghe E."/>
        </authorList>
    </citation>
    <scope>NUCLEOTIDE SEQUENCE [LARGE SCALE GENOMIC DNA]</scope>
    <source>
        <strain evidence="1 2">GBBC3283</strain>
    </source>
</reference>
<evidence type="ECO:0000313" key="1">
    <source>
        <dbReference type="EMBL" id="TRA93864.1"/>
    </source>
</evidence>